<gene>
    <name evidence="2" type="ORF">SDC9_80069</name>
</gene>
<protein>
    <submittedName>
        <fullName evidence="2">Uncharacterized protein</fullName>
    </submittedName>
</protein>
<feature type="compositionally biased region" description="Basic residues" evidence="1">
    <location>
        <begin position="301"/>
        <end position="314"/>
    </location>
</feature>
<comment type="caution">
    <text evidence="2">The sequence shown here is derived from an EMBL/GenBank/DDBJ whole genome shotgun (WGS) entry which is preliminary data.</text>
</comment>
<dbReference type="EMBL" id="VSSQ01006675">
    <property type="protein sequence ID" value="MPM33493.1"/>
    <property type="molecule type" value="Genomic_DNA"/>
</dbReference>
<reference evidence="2" key="1">
    <citation type="submission" date="2019-08" db="EMBL/GenBank/DDBJ databases">
        <authorList>
            <person name="Kucharzyk K."/>
            <person name="Murdoch R.W."/>
            <person name="Higgins S."/>
            <person name="Loffler F."/>
        </authorList>
    </citation>
    <scope>NUCLEOTIDE SEQUENCE</scope>
</reference>
<sequence>MQLPRQLRGDLRVNSRVFPLVHPRQVMQKQHRIRRADFVPGARNTDLFHLIVTLAQTGGVDHMQRHAFDLNGLLHLVARGARNRRDDGQFRPRQRIEQRAFARIGLPRNHHLDAFAQQRALLRALHHRPQLRLQPLQLPRRIGLLQKIDLFFREVQSRLHQHAQMDQRVAQRVDLFGERARQRTPRTARSRLGARIDQIGNRLGLGQIDLVVEKRPLRELPRLRQPQLRRRRARQLHAARYQQLQHHRPAMRLQLQHILAGIAVRPRKEQRQPPINRLPVPVRDRQIVRLARVQRAPQQLPHKRLKPLARHPHNAHSPAS</sequence>
<feature type="region of interest" description="Disordered" evidence="1">
    <location>
        <begin position="293"/>
        <end position="320"/>
    </location>
</feature>
<accession>A0A644Z435</accession>
<evidence type="ECO:0000313" key="2">
    <source>
        <dbReference type="EMBL" id="MPM33493.1"/>
    </source>
</evidence>
<name>A0A644Z435_9ZZZZ</name>
<evidence type="ECO:0000256" key="1">
    <source>
        <dbReference type="SAM" id="MobiDB-lite"/>
    </source>
</evidence>
<organism evidence="2">
    <name type="scientific">bioreactor metagenome</name>
    <dbReference type="NCBI Taxonomy" id="1076179"/>
    <lineage>
        <taxon>unclassified sequences</taxon>
        <taxon>metagenomes</taxon>
        <taxon>ecological metagenomes</taxon>
    </lineage>
</organism>
<dbReference type="AlphaFoldDB" id="A0A644Z435"/>
<proteinExistence type="predicted"/>